<evidence type="ECO:0000313" key="3">
    <source>
        <dbReference type="WBParaSite" id="ACAC_0000228301-mRNA-1"/>
    </source>
</evidence>
<sequence length="382" mass="43133">MTSTIPCRSINCSYFQILCKDGKWTLPDSDLRVTHVLCDQYIIDKKKALESPYRPLSQFEETTLISQLIIPQDYDGVATETNEETISNVTEGNVTKHMETTSSRDSIYISTSVADSIKPLGRIETITSTADPQTFTHALIMFSSTPQPRTAIATTIMETLGNPQLTRNNGHFPNVQKENYAQTFPAGASIEITSTSTGSAPPTNLVTSYVPMQETQFVLEKTPSVDSMGNFPHVLAVSTNQPLPKVLVNTEMLPRNEHLGISTPSSPYEDVVWSPLPQSQENQSYKLSKMIVKPAKQRAVNRKLRNFSHPNNTGAATVRLSLIQNKRQWKSRKRMRMQRTKRPQANQMRNQYRKVGEKARTERKRGSYHNRNSSQRQIGRLM</sequence>
<accession>A0A0K0CXI1</accession>
<feature type="compositionally biased region" description="Polar residues" evidence="1">
    <location>
        <begin position="369"/>
        <end position="382"/>
    </location>
</feature>
<reference evidence="2" key="1">
    <citation type="submission" date="2012-09" db="EMBL/GenBank/DDBJ databases">
        <authorList>
            <person name="Martin A.A."/>
        </authorList>
    </citation>
    <scope>NUCLEOTIDE SEQUENCE</scope>
</reference>
<proteinExistence type="predicted"/>
<evidence type="ECO:0000256" key="1">
    <source>
        <dbReference type="SAM" id="MobiDB-lite"/>
    </source>
</evidence>
<name>A0A0K0CXI1_ANGCA</name>
<dbReference type="WBParaSite" id="ACAC_0000228301-mRNA-1">
    <property type="protein sequence ID" value="ACAC_0000228301-mRNA-1"/>
    <property type="gene ID" value="ACAC_0000228301"/>
</dbReference>
<dbReference type="Proteomes" id="UP000035642">
    <property type="component" value="Unassembled WGS sequence"/>
</dbReference>
<dbReference type="STRING" id="6313.A0A0K0CXI1"/>
<reference evidence="3" key="2">
    <citation type="submission" date="2017-02" db="UniProtKB">
        <authorList>
            <consortium name="WormBaseParasite"/>
        </authorList>
    </citation>
    <scope>IDENTIFICATION</scope>
</reference>
<protein>
    <submittedName>
        <fullName evidence="3">SAND domain-containing protein</fullName>
    </submittedName>
</protein>
<evidence type="ECO:0000313" key="2">
    <source>
        <dbReference type="Proteomes" id="UP000035642"/>
    </source>
</evidence>
<feature type="region of interest" description="Disordered" evidence="1">
    <location>
        <begin position="335"/>
        <end position="382"/>
    </location>
</feature>
<keyword evidence="2" id="KW-1185">Reference proteome</keyword>
<organism evidence="2 3">
    <name type="scientific">Angiostrongylus cantonensis</name>
    <name type="common">Rat lungworm</name>
    <dbReference type="NCBI Taxonomy" id="6313"/>
    <lineage>
        <taxon>Eukaryota</taxon>
        <taxon>Metazoa</taxon>
        <taxon>Ecdysozoa</taxon>
        <taxon>Nematoda</taxon>
        <taxon>Chromadorea</taxon>
        <taxon>Rhabditida</taxon>
        <taxon>Rhabditina</taxon>
        <taxon>Rhabditomorpha</taxon>
        <taxon>Strongyloidea</taxon>
        <taxon>Metastrongylidae</taxon>
        <taxon>Angiostrongylus</taxon>
    </lineage>
</organism>
<dbReference type="AlphaFoldDB" id="A0A0K0CXI1"/>